<comment type="caution">
    <text evidence="13">The sequence shown here is derived from an EMBL/GenBank/DDBJ whole genome shotgun (WGS) entry which is preliminary data.</text>
</comment>
<keyword evidence="4" id="KW-0964">Secreted</keyword>
<feature type="region of interest" description="Disordered" evidence="11">
    <location>
        <begin position="457"/>
        <end position="482"/>
    </location>
</feature>
<keyword evidence="10" id="KW-0865">Zymogen</keyword>
<evidence type="ECO:0000256" key="1">
    <source>
        <dbReference type="ARBA" id="ARBA00001947"/>
    </source>
</evidence>
<evidence type="ECO:0000256" key="5">
    <source>
        <dbReference type="ARBA" id="ARBA00022670"/>
    </source>
</evidence>
<keyword evidence="6" id="KW-0479">Metal-binding</keyword>
<feature type="compositionally biased region" description="Low complexity" evidence="11">
    <location>
        <begin position="56"/>
        <end position="70"/>
    </location>
</feature>
<dbReference type="EMBL" id="JBEPCU010000134">
    <property type="protein sequence ID" value="MER6977536.1"/>
    <property type="molecule type" value="Genomic_DNA"/>
</dbReference>
<dbReference type="InterPro" id="IPR001842">
    <property type="entry name" value="Peptidase_M36"/>
</dbReference>
<dbReference type="Pfam" id="PF02128">
    <property type="entry name" value="Peptidase_M36"/>
    <property type="match status" value="1"/>
</dbReference>
<evidence type="ECO:0000256" key="6">
    <source>
        <dbReference type="ARBA" id="ARBA00022723"/>
    </source>
</evidence>
<evidence type="ECO:0000256" key="4">
    <source>
        <dbReference type="ARBA" id="ARBA00022525"/>
    </source>
</evidence>
<keyword evidence="14" id="KW-1185">Reference proteome</keyword>
<name>A0ABV1W178_9ACTN</name>
<feature type="compositionally biased region" description="Polar residues" evidence="11">
    <location>
        <begin position="467"/>
        <end position="482"/>
    </location>
</feature>
<keyword evidence="9" id="KW-0482">Metalloprotease</keyword>
<comment type="subcellular location">
    <subcellularLocation>
        <location evidence="2">Secreted</location>
    </subcellularLocation>
</comment>
<keyword evidence="8" id="KW-0862">Zinc</keyword>
<feature type="region of interest" description="Disordered" evidence="11">
    <location>
        <begin position="20"/>
        <end position="75"/>
    </location>
</feature>
<dbReference type="PANTHER" id="PTHR33478:SF1">
    <property type="entry name" value="EXTRACELLULAR METALLOPROTEINASE MEP"/>
    <property type="match status" value="1"/>
</dbReference>
<gene>
    <name evidence="13" type="ORF">ABT317_11075</name>
</gene>
<evidence type="ECO:0000313" key="14">
    <source>
        <dbReference type="Proteomes" id="UP001458415"/>
    </source>
</evidence>
<evidence type="ECO:0000256" key="11">
    <source>
        <dbReference type="SAM" id="MobiDB-lite"/>
    </source>
</evidence>
<dbReference type="InterPro" id="IPR027268">
    <property type="entry name" value="Peptidase_M4/M1_CTD_sf"/>
</dbReference>
<evidence type="ECO:0000256" key="9">
    <source>
        <dbReference type="ARBA" id="ARBA00023049"/>
    </source>
</evidence>
<dbReference type="SUPFAM" id="SSF55486">
    <property type="entry name" value="Metalloproteases ('zincins'), catalytic domain"/>
    <property type="match status" value="1"/>
</dbReference>
<dbReference type="Gene3D" id="3.10.170.10">
    <property type="match status" value="1"/>
</dbReference>
<feature type="compositionally biased region" description="Basic and acidic residues" evidence="11">
    <location>
        <begin position="43"/>
        <end position="55"/>
    </location>
</feature>
<evidence type="ECO:0000256" key="3">
    <source>
        <dbReference type="ARBA" id="ARBA00006006"/>
    </source>
</evidence>
<organism evidence="13 14">
    <name type="scientific">Streptomyces carpinensis</name>
    <dbReference type="NCBI Taxonomy" id="66369"/>
    <lineage>
        <taxon>Bacteria</taxon>
        <taxon>Bacillati</taxon>
        <taxon>Actinomycetota</taxon>
        <taxon>Actinomycetes</taxon>
        <taxon>Kitasatosporales</taxon>
        <taxon>Streptomycetaceae</taxon>
        <taxon>Streptomyces</taxon>
    </lineage>
</organism>
<comment type="cofactor">
    <cofactor evidence="1">
        <name>Zn(2+)</name>
        <dbReference type="ChEBI" id="CHEBI:29105"/>
    </cofactor>
</comment>
<evidence type="ECO:0000256" key="10">
    <source>
        <dbReference type="ARBA" id="ARBA00023145"/>
    </source>
</evidence>
<keyword evidence="5" id="KW-0645">Protease</keyword>
<dbReference type="PANTHER" id="PTHR33478">
    <property type="entry name" value="EXTRACELLULAR METALLOPROTEINASE MEP"/>
    <property type="match status" value="1"/>
</dbReference>
<reference evidence="13 14" key="1">
    <citation type="submission" date="2024-06" db="EMBL/GenBank/DDBJ databases">
        <title>The Natural Products Discovery Center: Release of the First 8490 Sequenced Strains for Exploring Actinobacteria Biosynthetic Diversity.</title>
        <authorList>
            <person name="Kalkreuter E."/>
            <person name="Kautsar S.A."/>
            <person name="Yang D."/>
            <person name="Bader C.D."/>
            <person name="Teijaro C.N."/>
            <person name="Fluegel L."/>
            <person name="Davis C.M."/>
            <person name="Simpson J.R."/>
            <person name="Lauterbach L."/>
            <person name="Steele A.D."/>
            <person name="Gui C."/>
            <person name="Meng S."/>
            <person name="Li G."/>
            <person name="Viehrig K."/>
            <person name="Ye F."/>
            <person name="Su P."/>
            <person name="Kiefer A.F."/>
            <person name="Nichols A."/>
            <person name="Cepeda A.J."/>
            <person name="Yan W."/>
            <person name="Fan B."/>
            <person name="Jiang Y."/>
            <person name="Adhikari A."/>
            <person name="Zheng C.-J."/>
            <person name="Schuster L."/>
            <person name="Cowan T.M."/>
            <person name="Smanski M.J."/>
            <person name="Chevrette M.G."/>
            <person name="De Carvalho L.P.S."/>
            <person name="Shen B."/>
        </authorList>
    </citation>
    <scope>NUCLEOTIDE SEQUENCE [LARGE SCALE GENOMIC DNA]</scope>
    <source>
        <strain evidence="13 14">NPDC000634</strain>
    </source>
</reference>
<protein>
    <submittedName>
        <fullName evidence="13">M36 family metallopeptidase</fullName>
    </submittedName>
</protein>
<comment type="similarity">
    <text evidence="3">Belongs to the peptidase M36 family.</text>
</comment>
<dbReference type="Gene3D" id="1.10.390.10">
    <property type="entry name" value="Neutral Protease Domain 2"/>
    <property type="match status" value="1"/>
</dbReference>
<dbReference type="InterPro" id="IPR050371">
    <property type="entry name" value="Fungal_virulence_M36"/>
</dbReference>
<keyword evidence="7" id="KW-0378">Hydrolase</keyword>
<keyword evidence="12" id="KW-0732">Signal</keyword>
<evidence type="ECO:0000256" key="7">
    <source>
        <dbReference type="ARBA" id="ARBA00022801"/>
    </source>
</evidence>
<evidence type="ECO:0000256" key="12">
    <source>
        <dbReference type="SAM" id="SignalP"/>
    </source>
</evidence>
<evidence type="ECO:0000256" key="8">
    <source>
        <dbReference type="ARBA" id="ARBA00022833"/>
    </source>
</evidence>
<feature type="chain" id="PRO_5046396327" evidence="12">
    <location>
        <begin position="25"/>
        <end position="1011"/>
    </location>
</feature>
<evidence type="ECO:0000256" key="2">
    <source>
        <dbReference type="ARBA" id="ARBA00004613"/>
    </source>
</evidence>
<proteinExistence type="inferred from homology"/>
<dbReference type="Proteomes" id="UP001458415">
    <property type="component" value="Unassembled WGS sequence"/>
</dbReference>
<evidence type="ECO:0000313" key="13">
    <source>
        <dbReference type="EMBL" id="MER6977536.1"/>
    </source>
</evidence>
<sequence>MRRSVLALATACIVAVIQTPSAGADPGPAQPQSSDSGSGMLGAHDHGKPDKDLPGAHRAPSAKAKGAAAEADARVRWSRYGTPTTVVPDGEGTTLATGLPAAPEQAARSYLKDNAALFGISPDQVDDLKLVSNTPIGKGAAVLLAQEVDGKPFGRDGLVSVGVVDGTVVSVTGALAPVTGTPQPATLSEQDAIKAALADVTMSPGRLTETEGTGKWQKYEAADLDGTQMVRPVVVADTDGTVRSAYQVQAGTTGEEPELYDSIVDARTGEVLARRSLVESEQVVDGAEDGNPQWKVFPFSPPLNDSSADTRETWCWTAAAGCDRVVGDEAPGEPHQPWDIASGKGGGTYGSYYKPGTTLGANAFASDGLTATGRNWLGITPNVRPDRVYDYSYTDAWHASGCDPKVLTNPAQPDRDAALGNLFAQHNGMHDFSYHLGFTEKAWNMQHDNYALGGKGGDPEMGVARSGGSNPSTRNNANQSTGADGGVALTNMYLWQPQAGAFYGRCADGDFDASVVGHEYTHAITNRMIGGPDAGISGTHGGSMGESWSDLVASERLIETGVVPDGVDPWVVGPYVTDNNQRGIRNFAIDHSPLNYSNFGYDMSGAEVHSDGEIWNAVQYEVRQALVGKYGEPSKKVLASCAAGKAAVEDCGGGRRWIQLMFDSYLLMADGRITMVDARDAMLAADRIRFGGADLDVLWTAFAKRGLGIGATATSTSDTRPHADFSTPNGKNGTVTFKIADDGGKAIDGAKVYIGHFTTRTTPVAGTASGLDAAARLTPGRYDAVAVAPGYGLVRFDFQVGGTSQRTVPVHMERNLASAAAGATITGDGLNLARLIDDDEGTNWAFVGNKTRTSVVGKGVSIHLAGDGPSKIRRVQVSALNRPTDSKDPGGDTGSQSRFSALRQFRISACTRTESVDCSQPGQFKPVYTSAADAFAAAKPRPAAPDLTMRGFDIPLTTATDLRFETVTNQCIGGPAFAGEQDNDPNNVTDCATGSTAAFNVRASEFQVFEH</sequence>
<feature type="signal peptide" evidence="12">
    <location>
        <begin position="1"/>
        <end position="24"/>
    </location>
</feature>
<accession>A0ABV1W178</accession>